<dbReference type="PANTHER" id="PTHR24198">
    <property type="entry name" value="ANKYRIN REPEAT AND PROTEIN KINASE DOMAIN-CONTAINING PROTEIN"/>
    <property type="match status" value="1"/>
</dbReference>
<dbReference type="AlphaFoldDB" id="A0A4Q6XDE1"/>
<dbReference type="SMART" id="SM00248">
    <property type="entry name" value="ANK"/>
    <property type="match status" value="10"/>
</dbReference>
<evidence type="ECO:0000313" key="6">
    <source>
        <dbReference type="Proteomes" id="UP000292855"/>
    </source>
</evidence>
<feature type="chain" id="PRO_5020193863" evidence="4">
    <location>
        <begin position="19"/>
        <end position="504"/>
    </location>
</feature>
<feature type="repeat" description="ANK" evidence="3">
    <location>
        <begin position="325"/>
        <end position="357"/>
    </location>
</feature>
<evidence type="ECO:0000256" key="1">
    <source>
        <dbReference type="ARBA" id="ARBA00022737"/>
    </source>
</evidence>
<proteinExistence type="predicted"/>
<gene>
    <name evidence="5" type="ORF">EWE74_20665</name>
</gene>
<feature type="repeat" description="ANK" evidence="3">
    <location>
        <begin position="88"/>
        <end position="120"/>
    </location>
</feature>
<dbReference type="InterPro" id="IPR002110">
    <property type="entry name" value="Ankyrin_rpt"/>
</dbReference>
<keyword evidence="4" id="KW-0732">Signal</keyword>
<dbReference type="EMBL" id="SGIT01000007">
    <property type="protein sequence ID" value="RZF57439.1"/>
    <property type="molecule type" value="Genomic_DNA"/>
</dbReference>
<feature type="repeat" description="ANK" evidence="3">
    <location>
        <begin position="412"/>
        <end position="444"/>
    </location>
</feature>
<dbReference type="PROSITE" id="PS50297">
    <property type="entry name" value="ANK_REP_REGION"/>
    <property type="match status" value="4"/>
</dbReference>
<evidence type="ECO:0000313" key="5">
    <source>
        <dbReference type="EMBL" id="RZF57439.1"/>
    </source>
</evidence>
<keyword evidence="2 3" id="KW-0040">ANK repeat</keyword>
<dbReference type="SUPFAM" id="SSF48403">
    <property type="entry name" value="Ankyrin repeat"/>
    <property type="match status" value="2"/>
</dbReference>
<name>A0A4Q6XDE1_9SPHI</name>
<dbReference type="RefSeq" id="WP_130143563.1">
    <property type="nucleotide sequence ID" value="NZ_SGIT01000007.1"/>
</dbReference>
<comment type="caution">
    <text evidence="5">The sequence shown here is derived from an EMBL/GenBank/DDBJ whole genome shotgun (WGS) entry which is preliminary data.</text>
</comment>
<dbReference type="InterPro" id="IPR036770">
    <property type="entry name" value="Ankyrin_rpt-contain_sf"/>
</dbReference>
<evidence type="ECO:0000256" key="2">
    <source>
        <dbReference type="ARBA" id="ARBA00023043"/>
    </source>
</evidence>
<feature type="repeat" description="ANK" evidence="3">
    <location>
        <begin position="445"/>
        <end position="478"/>
    </location>
</feature>
<organism evidence="5 6">
    <name type="scientific">Sphingobacterium corticibacterium</name>
    <dbReference type="NCBI Taxonomy" id="2484746"/>
    <lineage>
        <taxon>Bacteria</taxon>
        <taxon>Pseudomonadati</taxon>
        <taxon>Bacteroidota</taxon>
        <taxon>Sphingobacteriia</taxon>
        <taxon>Sphingobacteriales</taxon>
        <taxon>Sphingobacteriaceae</taxon>
        <taxon>Sphingobacterium</taxon>
    </lineage>
</organism>
<protein>
    <submittedName>
        <fullName evidence="5">Ankyrin repeat domain-containing protein</fullName>
    </submittedName>
</protein>
<reference evidence="5 6" key="1">
    <citation type="submission" date="2019-02" db="EMBL/GenBank/DDBJ databases">
        <authorList>
            <person name="Li Y."/>
        </authorList>
    </citation>
    <scope>NUCLEOTIDE SEQUENCE [LARGE SCALE GENOMIC DNA]</scope>
    <source>
        <strain evidence="5 6">30C10-4-7</strain>
    </source>
</reference>
<evidence type="ECO:0000256" key="3">
    <source>
        <dbReference type="PROSITE-ProRule" id="PRU00023"/>
    </source>
</evidence>
<feature type="repeat" description="ANK" evidence="3">
    <location>
        <begin position="258"/>
        <end position="291"/>
    </location>
</feature>
<accession>A0A4Q6XDE1</accession>
<dbReference type="Proteomes" id="UP000292855">
    <property type="component" value="Unassembled WGS sequence"/>
</dbReference>
<dbReference type="Pfam" id="PF12796">
    <property type="entry name" value="Ank_2"/>
    <property type="match status" value="2"/>
</dbReference>
<evidence type="ECO:0000256" key="4">
    <source>
        <dbReference type="SAM" id="SignalP"/>
    </source>
</evidence>
<dbReference type="PANTHER" id="PTHR24198:SF165">
    <property type="entry name" value="ANKYRIN REPEAT-CONTAINING PROTEIN-RELATED"/>
    <property type="match status" value="1"/>
</dbReference>
<sequence length="504" mass="54603">MKRLLTAALLLAALHAGAQENILLNKEFWAGKPDVNTVKAELAKGFDFKEITSTADPILLAINNDAPIEVIKYLIDQPGVDLKRTLMEGRIYLHVAAQKNNAPVVDYLLTKGSDMNFLDANHHTALSFAAFNTHLSPAVIDVFVKHGLDIQQKYTEKDGANLSMLAVGYDKDLSTTDYLISKGLSINSTDNSGNTIFNHAAKIGNLDVLKGLLKRGAKYTPAALFSAAGGTYRSANKLEVYQYLVDDLNIDPLITDKNGRNVLHLVVRKQNQGDVIDYFFKKGVDINKTDAEGNTPFIGAAGVKNVELIGRILPTVKNINAVNSNGESALTNAVKSSNAEVVALLLKNGADVNVIDKDGQNLAYLLIDAYRGAGGRGSRQNATAQTAPADELGAKLHVLKENGLNLASPFNDGSTLYHVAITKNDLALMKKISYFGIDINVKNEEELTVLHKAAMLAKDDTILRYLLSAGAKKDIGTSFGETAYDLAYENELLKQANISIDFLK</sequence>
<keyword evidence="6" id="KW-1185">Reference proteome</keyword>
<dbReference type="Pfam" id="PF13637">
    <property type="entry name" value="Ank_4"/>
    <property type="match status" value="1"/>
</dbReference>
<feature type="repeat" description="ANK" evidence="3">
    <location>
        <begin position="192"/>
        <end position="217"/>
    </location>
</feature>
<dbReference type="OrthoDB" id="2575953at2"/>
<dbReference type="PROSITE" id="PS50088">
    <property type="entry name" value="ANK_REPEAT"/>
    <property type="match status" value="6"/>
</dbReference>
<keyword evidence="1" id="KW-0677">Repeat</keyword>
<dbReference type="Gene3D" id="1.25.40.20">
    <property type="entry name" value="Ankyrin repeat-containing domain"/>
    <property type="match status" value="3"/>
</dbReference>
<feature type="signal peptide" evidence="4">
    <location>
        <begin position="1"/>
        <end position="18"/>
    </location>
</feature>